<evidence type="ECO:0000313" key="1">
    <source>
        <dbReference type="EMBL" id="CAD8404209.1"/>
    </source>
</evidence>
<dbReference type="PANTHER" id="PTHR34290">
    <property type="entry name" value="SI:CH73-390P7.2"/>
    <property type="match status" value="1"/>
</dbReference>
<dbReference type="EMBL" id="HBEL01000667">
    <property type="protein sequence ID" value="CAD8404209.1"/>
    <property type="molecule type" value="Transcribed_RNA"/>
</dbReference>
<organism evidence="1">
    <name type="scientific">Proboscia inermis</name>
    <dbReference type="NCBI Taxonomy" id="420281"/>
    <lineage>
        <taxon>Eukaryota</taxon>
        <taxon>Sar</taxon>
        <taxon>Stramenopiles</taxon>
        <taxon>Ochrophyta</taxon>
        <taxon>Bacillariophyta</taxon>
        <taxon>Coscinodiscophyceae</taxon>
        <taxon>Rhizosoleniophycidae</taxon>
        <taxon>Rhizosoleniales</taxon>
        <taxon>Rhizosoleniaceae</taxon>
        <taxon>Proboscia</taxon>
    </lineage>
</organism>
<dbReference type="InterPro" id="IPR044691">
    <property type="entry name" value="DCC1_Trx"/>
</dbReference>
<protein>
    <recommendedName>
        <fullName evidence="2">DUF393 domain-containing protein</fullName>
    </recommendedName>
</protein>
<sequence>MISRNKLKTMPFLFFNRCATKLSPFSASHMHTRLLSASSSIINNRLFPEEINIIYDSKCNVCKMEIDFLSKRDATKINIGSPKLKMTDIEADNYNPLDPENGGITYEKGMAAIHAITADGRVIKGVPVFALAYDQVKLGWLFKVTTWPIVKPVVEFLYNIFAKFRTNLTRGASIDVLVKEYEAKKVLQRKIDDSNCDVCDK</sequence>
<gene>
    <name evidence="1" type="ORF">PINE0816_LOCUS309</name>
</gene>
<dbReference type="AlphaFoldDB" id="A0A7S0BVG8"/>
<evidence type="ECO:0008006" key="2">
    <source>
        <dbReference type="Google" id="ProtNLM"/>
    </source>
</evidence>
<dbReference type="PANTHER" id="PTHR34290:SF2">
    <property type="entry name" value="OS04G0668800 PROTEIN"/>
    <property type="match status" value="1"/>
</dbReference>
<dbReference type="InterPro" id="IPR007263">
    <property type="entry name" value="DCC1-like"/>
</dbReference>
<name>A0A7S0BVG8_9STRA</name>
<reference evidence="1" key="1">
    <citation type="submission" date="2021-01" db="EMBL/GenBank/DDBJ databases">
        <authorList>
            <person name="Corre E."/>
            <person name="Pelletier E."/>
            <person name="Niang G."/>
            <person name="Scheremetjew M."/>
            <person name="Finn R."/>
            <person name="Kale V."/>
            <person name="Holt S."/>
            <person name="Cochrane G."/>
            <person name="Meng A."/>
            <person name="Brown T."/>
            <person name="Cohen L."/>
        </authorList>
    </citation>
    <scope>NUCLEOTIDE SEQUENCE</scope>
    <source>
        <strain evidence="1">CCAP1064/1</strain>
    </source>
</reference>
<dbReference type="Pfam" id="PF04134">
    <property type="entry name" value="DCC1-like"/>
    <property type="match status" value="1"/>
</dbReference>
<dbReference type="GO" id="GO:0015035">
    <property type="term" value="F:protein-disulfide reductase activity"/>
    <property type="evidence" value="ECO:0007669"/>
    <property type="project" value="InterPro"/>
</dbReference>
<accession>A0A7S0BVG8</accession>
<proteinExistence type="predicted"/>